<organism evidence="7 8">
    <name type="scientific">Paenibacillus solanacearum</name>
    <dbReference type="NCBI Taxonomy" id="2048548"/>
    <lineage>
        <taxon>Bacteria</taxon>
        <taxon>Bacillati</taxon>
        <taxon>Bacillota</taxon>
        <taxon>Bacilli</taxon>
        <taxon>Bacillales</taxon>
        <taxon>Paenibacillaceae</taxon>
        <taxon>Paenibacillus</taxon>
    </lineage>
</organism>
<dbReference type="InterPro" id="IPR006140">
    <property type="entry name" value="D-isomer_DH_NAD-bd"/>
</dbReference>
<evidence type="ECO:0000256" key="4">
    <source>
        <dbReference type="RuleBase" id="RU003719"/>
    </source>
</evidence>
<evidence type="ECO:0000259" key="6">
    <source>
        <dbReference type="Pfam" id="PF02826"/>
    </source>
</evidence>
<dbReference type="InterPro" id="IPR006139">
    <property type="entry name" value="D-isomer_2_OHA_DH_cat_dom"/>
</dbReference>
<evidence type="ECO:0000256" key="3">
    <source>
        <dbReference type="ARBA" id="ARBA00023027"/>
    </source>
</evidence>
<dbReference type="PANTHER" id="PTHR42789">
    <property type="entry name" value="D-ISOMER SPECIFIC 2-HYDROXYACID DEHYDROGENASE FAMILY PROTEIN (AFU_ORTHOLOGUE AFUA_6G10090)"/>
    <property type="match status" value="1"/>
</dbReference>
<dbReference type="Pfam" id="PF02826">
    <property type="entry name" value="2-Hacid_dh_C"/>
    <property type="match status" value="1"/>
</dbReference>
<evidence type="ECO:0000313" key="8">
    <source>
        <dbReference type="Proteomes" id="UP000693672"/>
    </source>
</evidence>
<dbReference type="EC" id="1.1.1.81" evidence="7"/>
<keyword evidence="8" id="KW-1185">Reference proteome</keyword>
<comment type="similarity">
    <text evidence="1 4">Belongs to the D-isomer specific 2-hydroxyacid dehydrogenase family.</text>
</comment>
<evidence type="ECO:0000259" key="5">
    <source>
        <dbReference type="Pfam" id="PF00389"/>
    </source>
</evidence>
<evidence type="ECO:0000313" key="7">
    <source>
        <dbReference type="EMBL" id="CAG7608122.1"/>
    </source>
</evidence>
<dbReference type="Proteomes" id="UP000693672">
    <property type="component" value="Unassembled WGS sequence"/>
</dbReference>
<dbReference type="InterPro" id="IPR050857">
    <property type="entry name" value="D-2-hydroxyacid_DH"/>
</dbReference>
<comment type="caution">
    <text evidence="7">The sequence shown here is derived from an EMBL/GenBank/DDBJ whole genome shotgun (WGS) entry which is preliminary data.</text>
</comment>
<dbReference type="AlphaFoldDB" id="A0A916JVL8"/>
<keyword evidence="3" id="KW-0520">NAD</keyword>
<keyword evidence="2 4" id="KW-0560">Oxidoreductase</keyword>
<evidence type="ECO:0000256" key="2">
    <source>
        <dbReference type="ARBA" id="ARBA00023002"/>
    </source>
</evidence>
<feature type="domain" description="D-isomer specific 2-hydroxyacid dehydrogenase NAD-binding" evidence="6">
    <location>
        <begin position="116"/>
        <end position="290"/>
    </location>
</feature>
<dbReference type="EMBL" id="CAJVAS010000003">
    <property type="protein sequence ID" value="CAG7608122.1"/>
    <property type="molecule type" value="Genomic_DNA"/>
</dbReference>
<dbReference type="GO" id="GO:0016618">
    <property type="term" value="F:hydroxypyruvate reductase [NAD(P)H] activity"/>
    <property type="evidence" value="ECO:0007669"/>
    <property type="project" value="UniProtKB-EC"/>
</dbReference>
<dbReference type="RefSeq" id="WP_218090852.1">
    <property type="nucleotide sequence ID" value="NZ_CAJVAS010000003.1"/>
</dbReference>
<dbReference type="CDD" id="cd12167">
    <property type="entry name" value="2-Hacid_dh_8"/>
    <property type="match status" value="1"/>
</dbReference>
<accession>A0A916JVL8</accession>
<name>A0A916JVL8_9BACL</name>
<feature type="domain" description="D-isomer specific 2-hydroxyacid dehydrogenase catalytic" evidence="5">
    <location>
        <begin position="21"/>
        <end position="318"/>
    </location>
</feature>
<sequence length="332" mass="36890">MRILITVWKKELKDLFFGEEVQTKLRDHFEVDWVPEGVRYEETQLEREISRYDAVLTSWGSPKITANVLSQAANLKFIGHAGGTLIPYVDPDVFQRNIKVVNANTALAKSTAELAIALMLAGAWNICGYRDELRSGIWGGNGGTVSGLYGQSVGLIGIGEVAREVIALLRPFHTKIRLCSPYCTPDEAEQLGVQLCGLDELLRESSIVSLHDTLTPETRGMLGKEELRKLQTGALLVNTARAALIDEEALYNELASGRIRAALDVYYREPLSGDDPFLRLPNVVCMPHIGAFSAYWKSQLAAMVIDELLRFTSGAPLLREITLERFLRMTSH</sequence>
<dbReference type="Pfam" id="PF00389">
    <property type="entry name" value="2-Hacid_dh"/>
    <property type="match status" value="1"/>
</dbReference>
<dbReference type="GO" id="GO:0051287">
    <property type="term" value="F:NAD binding"/>
    <property type="evidence" value="ECO:0007669"/>
    <property type="project" value="InterPro"/>
</dbReference>
<protein>
    <submittedName>
        <fullName evidence="7">Hydroxypyruvate reductase</fullName>
        <ecNumber evidence="7">1.1.1.81</ecNumber>
    </submittedName>
</protein>
<evidence type="ECO:0000256" key="1">
    <source>
        <dbReference type="ARBA" id="ARBA00005854"/>
    </source>
</evidence>
<proteinExistence type="inferred from homology"/>
<gene>
    <name evidence="7" type="ORF">PAESOLCIP111_01028</name>
</gene>
<dbReference type="PANTHER" id="PTHR42789:SF1">
    <property type="entry name" value="D-ISOMER SPECIFIC 2-HYDROXYACID DEHYDROGENASE FAMILY PROTEIN (AFU_ORTHOLOGUE AFUA_6G10090)"/>
    <property type="match status" value="1"/>
</dbReference>
<reference evidence="7" key="1">
    <citation type="submission" date="2021-06" db="EMBL/GenBank/DDBJ databases">
        <authorList>
            <person name="Criscuolo A."/>
        </authorList>
    </citation>
    <scope>NUCLEOTIDE SEQUENCE</scope>
    <source>
        <strain evidence="7">CIP111600</strain>
    </source>
</reference>